<dbReference type="NCBIfam" id="TIGR02122">
    <property type="entry name" value="TRAP_TAXI"/>
    <property type="match status" value="1"/>
</dbReference>
<feature type="region of interest" description="Disordered" evidence="1">
    <location>
        <begin position="1"/>
        <end position="39"/>
    </location>
</feature>
<feature type="compositionally biased region" description="Gly residues" evidence="1">
    <location>
        <begin position="391"/>
        <end position="403"/>
    </location>
</feature>
<feature type="compositionally biased region" description="Pro residues" evidence="1">
    <location>
        <begin position="14"/>
        <end position="24"/>
    </location>
</feature>
<dbReference type="CDD" id="cd13520">
    <property type="entry name" value="PBP2_TAXI_TRAP"/>
    <property type="match status" value="1"/>
</dbReference>
<dbReference type="InterPro" id="IPR011852">
    <property type="entry name" value="TRAP_TAXI"/>
</dbReference>
<dbReference type="Gene3D" id="3.40.190.10">
    <property type="entry name" value="Periplasmic binding protein-like II"/>
    <property type="match status" value="2"/>
</dbReference>
<keyword evidence="2" id="KW-0675">Receptor</keyword>
<dbReference type="SUPFAM" id="SSF53850">
    <property type="entry name" value="Periplasmic binding protein-like II"/>
    <property type="match status" value="1"/>
</dbReference>
<reference evidence="2 3" key="1">
    <citation type="submission" date="2023-07" db="EMBL/GenBank/DDBJ databases">
        <title>Genomic Encyclopedia of Type Strains, Phase IV (KMG-IV): sequencing the most valuable type-strain genomes for metagenomic binning, comparative biology and taxonomic classification.</title>
        <authorList>
            <person name="Goeker M."/>
        </authorList>
    </citation>
    <scope>NUCLEOTIDE SEQUENCE [LARGE SCALE GENOMIC DNA]</scope>
    <source>
        <strain evidence="2 3">DSM 19922</strain>
    </source>
</reference>
<dbReference type="PANTHER" id="PTHR42941:SF1">
    <property type="entry name" value="SLL1037 PROTEIN"/>
    <property type="match status" value="1"/>
</dbReference>
<dbReference type="Proteomes" id="UP001244552">
    <property type="component" value="Unassembled WGS sequence"/>
</dbReference>
<sequence length="435" mass="44510">MPRAADKACSSSPDPLPDLPPGSPAHPGGRPAQPSGLSRRRLLGGLAGGASLLAAGASLGGSGPAAAQELRYFRIGTGTTAGTYFPIGGLIANAISNPPGARPCEKGGSCGIPGLIVVAQASNGSVENIEMLRGGSVEAGFAQADVAYWAYSGTGIFTGTRPFAELRSLGMLYAEAIQVVVRSDGFIDRMADLKGRSIALGEQGSGTLVEARLILDAYGLSESSITPLYLKPGAAADRLAKGELDGFFMVGGYPVSAVSDVAARVPVRLVPLDGEPAERLLRTQRFYIADEVPAGAYPGTAQTPTLSLGAEMLTRADRDPDLIYGVVRALWHENTRRILAEGHPQGRRFDPARAIANVSVPLHPGAERFYREAGLLGSAANEPTRDPAGQPGSGSGRGPGGEPADGRPDSRTDAGPGEPAAAGTPSGADAGKATR</sequence>
<dbReference type="EMBL" id="JAUSVU010000017">
    <property type="protein sequence ID" value="MDQ0535292.1"/>
    <property type="molecule type" value="Genomic_DNA"/>
</dbReference>
<dbReference type="RefSeq" id="WP_307354501.1">
    <property type="nucleotide sequence ID" value="NZ_JAGINO010000017.1"/>
</dbReference>
<evidence type="ECO:0000313" key="3">
    <source>
        <dbReference type="Proteomes" id="UP001244552"/>
    </source>
</evidence>
<dbReference type="InterPro" id="IPR006311">
    <property type="entry name" value="TAT_signal"/>
</dbReference>
<feature type="region of interest" description="Disordered" evidence="1">
    <location>
        <begin position="379"/>
        <end position="435"/>
    </location>
</feature>
<dbReference type="PANTHER" id="PTHR42941">
    <property type="entry name" value="SLL1037 PROTEIN"/>
    <property type="match status" value="1"/>
</dbReference>
<keyword evidence="3" id="KW-1185">Reference proteome</keyword>
<evidence type="ECO:0000256" key="1">
    <source>
        <dbReference type="SAM" id="MobiDB-lite"/>
    </source>
</evidence>
<accession>A0ABU0MPA4</accession>
<dbReference type="Pfam" id="PF16868">
    <property type="entry name" value="NMT1_3"/>
    <property type="match status" value="1"/>
</dbReference>
<comment type="caution">
    <text evidence="2">The sequence shown here is derived from an EMBL/GenBank/DDBJ whole genome shotgun (WGS) entry which is preliminary data.</text>
</comment>
<evidence type="ECO:0000313" key="2">
    <source>
        <dbReference type="EMBL" id="MDQ0535292.1"/>
    </source>
</evidence>
<protein>
    <submittedName>
        <fullName evidence="2">TRAP transporter TAXI family solute receptor</fullName>
    </submittedName>
</protein>
<name>A0ABU0MPA4_9PROT</name>
<organism evidence="2 3">
    <name type="scientific">Azospirillum picis</name>
    <dbReference type="NCBI Taxonomy" id="488438"/>
    <lineage>
        <taxon>Bacteria</taxon>
        <taxon>Pseudomonadati</taxon>
        <taxon>Pseudomonadota</taxon>
        <taxon>Alphaproteobacteria</taxon>
        <taxon>Rhodospirillales</taxon>
        <taxon>Azospirillaceae</taxon>
        <taxon>Azospirillum</taxon>
    </lineage>
</organism>
<feature type="compositionally biased region" description="Low complexity" evidence="1">
    <location>
        <begin position="414"/>
        <end position="428"/>
    </location>
</feature>
<gene>
    <name evidence="2" type="ORF">QO018_004170</name>
</gene>
<proteinExistence type="predicted"/>
<dbReference type="PROSITE" id="PS51318">
    <property type="entry name" value="TAT"/>
    <property type="match status" value="1"/>
</dbReference>